<organism evidence="2 3">
    <name type="scientific">Parasedimentitalea maritima</name>
    <dbReference type="NCBI Taxonomy" id="2578117"/>
    <lineage>
        <taxon>Bacteria</taxon>
        <taxon>Pseudomonadati</taxon>
        <taxon>Pseudomonadota</taxon>
        <taxon>Alphaproteobacteria</taxon>
        <taxon>Rhodobacterales</taxon>
        <taxon>Paracoccaceae</taxon>
        <taxon>Parasedimentitalea</taxon>
    </lineage>
</organism>
<evidence type="ECO:0000313" key="2">
    <source>
        <dbReference type="EMBL" id="TLP56033.1"/>
    </source>
</evidence>
<protein>
    <recommendedName>
        <fullName evidence="1">Tn3 transposase DDE domain-containing protein</fullName>
    </recommendedName>
</protein>
<name>A0ABY2UT28_9RHOB</name>
<comment type="caution">
    <text evidence="2">The sequence shown here is derived from an EMBL/GenBank/DDBJ whole genome shotgun (WGS) entry which is preliminary data.</text>
</comment>
<dbReference type="EMBL" id="VAUA01000014">
    <property type="protein sequence ID" value="TLP56033.1"/>
    <property type="molecule type" value="Genomic_DNA"/>
</dbReference>
<proteinExistence type="predicted"/>
<dbReference type="InterPro" id="IPR002513">
    <property type="entry name" value="Tn3_Tnp_DDE_dom"/>
</dbReference>
<sequence>MKEQYADTDGFTDHVFTATSLLAYRFIPRIRDLPSTPLYVLDSTTAPKEVKVLIGGKIRETRSSRIGLIF</sequence>
<evidence type="ECO:0000259" key="1">
    <source>
        <dbReference type="Pfam" id="PF01526"/>
    </source>
</evidence>
<evidence type="ECO:0000313" key="3">
    <source>
        <dbReference type="Proteomes" id="UP000305041"/>
    </source>
</evidence>
<feature type="domain" description="Tn3 transposase DDE" evidence="1">
    <location>
        <begin position="2"/>
        <end position="59"/>
    </location>
</feature>
<dbReference type="Proteomes" id="UP000305041">
    <property type="component" value="Unassembled WGS sequence"/>
</dbReference>
<reference evidence="2 3" key="1">
    <citation type="submission" date="2019-05" db="EMBL/GenBank/DDBJ databases">
        <title>Draft genome sequence of Pelagicola sp. DSW4-44.</title>
        <authorList>
            <person name="Oh J."/>
        </authorList>
    </citation>
    <scope>NUCLEOTIDE SEQUENCE [LARGE SCALE GENOMIC DNA]</scope>
    <source>
        <strain evidence="2 3">DSW4-44</strain>
    </source>
</reference>
<accession>A0ABY2UT28</accession>
<dbReference type="Pfam" id="PF01526">
    <property type="entry name" value="DDE_Tnp_Tn3"/>
    <property type="match status" value="1"/>
</dbReference>
<keyword evidence="3" id="KW-1185">Reference proteome</keyword>
<gene>
    <name evidence="2" type="ORF">FEE96_22085</name>
</gene>